<dbReference type="PATRIC" id="fig|396268.3.peg.1241"/>
<keyword evidence="2" id="KW-1185">Reference proteome</keyword>
<dbReference type="EMBL" id="JQBW01000004">
    <property type="protein sequence ID" value="KRN59483.1"/>
    <property type="molecule type" value="Genomic_DNA"/>
</dbReference>
<reference evidence="1 2" key="1">
    <citation type="journal article" date="2015" name="Genome Announc.">
        <title>Expanding the biotechnology potential of lactobacilli through comparative genomics of 213 strains and associated genera.</title>
        <authorList>
            <person name="Sun Z."/>
            <person name="Harris H.M."/>
            <person name="McCann A."/>
            <person name="Guo C."/>
            <person name="Argimon S."/>
            <person name="Zhang W."/>
            <person name="Yang X."/>
            <person name="Jeffery I.B."/>
            <person name="Cooney J.C."/>
            <person name="Kagawa T.F."/>
            <person name="Liu W."/>
            <person name="Song Y."/>
            <person name="Salvetti E."/>
            <person name="Wrobel A."/>
            <person name="Rasinkangas P."/>
            <person name="Parkhill J."/>
            <person name="Rea M.C."/>
            <person name="O'Sullivan O."/>
            <person name="Ritari J."/>
            <person name="Douillard F.P."/>
            <person name="Paul Ross R."/>
            <person name="Yang R."/>
            <person name="Briner A.E."/>
            <person name="Felis G.E."/>
            <person name="de Vos W.M."/>
            <person name="Barrangou R."/>
            <person name="Klaenhammer T.R."/>
            <person name="Caufield P.W."/>
            <person name="Cui Y."/>
            <person name="Zhang H."/>
            <person name="O'Toole P.W."/>
        </authorList>
    </citation>
    <scope>NUCLEOTIDE SEQUENCE [LARGE SCALE GENOMIC DNA]</scope>
    <source>
        <strain evidence="1 2">DSM 17896</strain>
    </source>
</reference>
<evidence type="ECO:0000313" key="1">
    <source>
        <dbReference type="EMBL" id="KRN59483.1"/>
    </source>
</evidence>
<dbReference type="RefSeq" id="WP_057739623.1">
    <property type="nucleotide sequence ID" value="NZ_JQBW01000004.1"/>
</dbReference>
<accession>A0A0R2I3H5</accession>
<dbReference type="AlphaFoldDB" id="A0A0R2I3H5"/>
<dbReference type="Proteomes" id="UP000050934">
    <property type="component" value="Unassembled WGS sequence"/>
</dbReference>
<proteinExistence type="predicted"/>
<protein>
    <submittedName>
        <fullName evidence="1">Uncharacterized protein</fullName>
    </submittedName>
</protein>
<name>A0A0R2I3H5_9LACO</name>
<organism evidence="1 2">
    <name type="scientific">Limosilactobacillus secaliphilus</name>
    <dbReference type="NCBI Taxonomy" id="396268"/>
    <lineage>
        <taxon>Bacteria</taxon>
        <taxon>Bacillati</taxon>
        <taxon>Bacillota</taxon>
        <taxon>Bacilli</taxon>
        <taxon>Lactobacillales</taxon>
        <taxon>Lactobacillaceae</taxon>
        <taxon>Limosilactobacillus</taxon>
    </lineage>
</organism>
<sequence length="164" mass="18530">MQLITLTAPDGHRERWEPCLAANTLKQLYRYLINPNQATVSKLAQQVEEFVGNDPARVRNALVYAQSVQNGLFHKLALISNNGERSMARIFFLLRSLDKDTGIHRNIYDRPADDNPMIAVIQQVTNRDQRTIKGLAALAKLFVDGQLSYDSLGMNDNEQVTECN</sequence>
<gene>
    <name evidence="1" type="ORF">IV45_GL001228</name>
</gene>
<dbReference type="STRING" id="396268.IV45_GL001228"/>
<dbReference type="OrthoDB" id="2333965at2"/>
<comment type="caution">
    <text evidence="1">The sequence shown here is derived from an EMBL/GenBank/DDBJ whole genome shotgun (WGS) entry which is preliminary data.</text>
</comment>
<evidence type="ECO:0000313" key="2">
    <source>
        <dbReference type="Proteomes" id="UP000050934"/>
    </source>
</evidence>